<proteinExistence type="predicted"/>
<organism evidence="1 2">
    <name type="scientific">Onchocerca volvulus</name>
    <dbReference type="NCBI Taxonomy" id="6282"/>
    <lineage>
        <taxon>Eukaryota</taxon>
        <taxon>Metazoa</taxon>
        <taxon>Ecdysozoa</taxon>
        <taxon>Nematoda</taxon>
        <taxon>Chromadorea</taxon>
        <taxon>Rhabditida</taxon>
        <taxon>Spirurina</taxon>
        <taxon>Spiruromorpha</taxon>
        <taxon>Filarioidea</taxon>
        <taxon>Onchocercidae</taxon>
        <taxon>Onchocerca</taxon>
    </lineage>
</organism>
<reference evidence="2" key="1">
    <citation type="submission" date="2013-10" db="EMBL/GenBank/DDBJ databases">
        <title>Genome sequencing of Onchocerca volvulus.</title>
        <authorList>
            <person name="Cotton J."/>
            <person name="Tsai J."/>
            <person name="Stanley E."/>
            <person name="Tracey A."/>
            <person name="Holroyd N."/>
            <person name="Lustigman S."/>
            <person name="Berriman M."/>
        </authorList>
    </citation>
    <scope>NUCLEOTIDE SEQUENCE</scope>
</reference>
<dbReference type="AlphaFoldDB" id="A0A8R1XQV7"/>
<evidence type="ECO:0000313" key="2">
    <source>
        <dbReference type="Proteomes" id="UP000024404"/>
    </source>
</evidence>
<keyword evidence="2" id="KW-1185">Reference proteome</keyword>
<dbReference type="EnsemblMetazoa" id="OVOC12557.1">
    <property type="protein sequence ID" value="OVOC12557.1"/>
    <property type="gene ID" value="WBGene00249366"/>
</dbReference>
<dbReference type="EMBL" id="CMVM020000522">
    <property type="status" value="NOT_ANNOTATED_CDS"/>
    <property type="molecule type" value="Genomic_DNA"/>
</dbReference>
<name>A0A8R1XQV7_ONCVO</name>
<accession>A0A8R1XQV7</accession>
<sequence>MLEKVNVLNSFSGSCWTSHAMSLKFAKYTLLTSIRPILMLKRSVDTINYNNVQKTQKYN</sequence>
<dbReference type="PROSITE" id="PS51257">
    <property type="entry name" value="PROKAR_LIPOPROTEIN"/>
    <property type="match status" value="1"/>
</dbReference>
<reference evidence="1" key="2">
    <citation type="submission" date="2022-06" db="UniProtKB">
        <authorList>
            <consortium name="EnsemblMetazoa"/>
        </authorList>
    </citation>
    <scope>IDENTIFICATION</scope>
</reference>
<protein>
    <submittedName>
        <fullName evidence="1">Uncharacterized protein</fullName>
    </submittedName>
</protein>
<dbReference type="Proteomes" id="UP000024404">
    <property type="component" value="Unassembled WGS sequence"/>
</dbReference>
<evidence type="ECO:0000313" key="1">
    <source>
        <dbReference type="EnsemblMetazoa" id="OVOC12557.1"/>
    </source>
</evidence>